<name>A0A8J3ZQ46_9ACTN</name>
<evidence type="ECO:0000313" key="2">
    <source>
        <dbReference type="Proteomes" id="UP000635606"/>
    </source>
</evidence>
<comment type="caution">
    <text evidence="1">The sequence shown here is derived from an EMBL/GenBank/DDBJ whole genome shotgun (WGS) entry which is preliminary data.</text>
</comment>
<gene>
    <name evidence="1" type="ORF">Voc01_007900</name>
</gene>
<evidence type="ECO:0008006" key="3">
    <source>
        <dbReference type="Google" id="ProtNLM"/>
    </source>
</evidence>
<dbReference type="Proteomes" id="UP000635606">
    <property type="component" value="Unassembled WGS sequence"/>
</dbReference>
<dbReference type="EMBL" id="BOPH01000010">
    <property type="protein sequence ID" value="GIJ65873.1"/>
    <property type="molecule type" value="Genomic_DNA"/>
</dbReference>
<dbReference type="AlphaFoldDB" id="A0A8J3ZQ46"/>
<protein>
    <recommendedName>
        <fullName evidence="3">Aerobactin siderophore biosynthesis IucA/IucC-like C-terminal domain-containing protein</fullName>
    </recommendedName>
</protein>
<organism evidence="1 2">
    <name type="scientific">Virgisporangium ochraceum</name>
    <dbReference type="NCBI Taxonomy" id="65505"/>
    <lineage>
        <taxon>Bacteria</taxon>
        <taxon>Bacillati</taxon>
        <taxon>Actinomycetota</taxon>
        <taxon>Actinomycetes</taxon>
        <taxon>Micromonosporales</taxon>
        <taxon>Micromonosporaceae</taxon>
        <taxon>Virgisporangium</taxon>
    </lineage>
</organism>
<accession>A0A8J3ZQ46</accession>
<evidence type="ECO:0000313" key="1">
    <source>
        <dbReference type="EMBL" id="GIJ65873.1"/>
    </source>
</evidence>
<keyword evidence="2" id="KW-1185">Reference proteome</keyword>
<reference evidence="1" key="1">
    <citation type="submission" date="2021-01" db="EMBL/GenBank/DDBJ databases">
        <title>Whole genome shotgun sequence of Virgisporangium ochraceum NBRC 16418.</title>
        <authorList>
            <person name="Komaki H."/>
            <person name="Tamura T."/>
        </authorList>
    </citation>
    <scope>NUCLEOTIDE SEQUENCE</scope>
    <source>
        <strain evidence="1">NBRC 16418</strain>
    </source>
</reference>
<sequence length="264" mass="28180">MVLTTPHDVLAASLSPVVTTLRDVAVRHGETAVRGLAPTLVVDDPTGWIPASDLVDGDGLTRFLSTAEQRWKAQPHVAAALAWKCYSYWLALPALIGYAGARRVPLPALDDVLVTYSEHQPFLKLALRRPFVAMLATDPLAGTARPGVLVRADDKALLDELKRALVSDHLDALMAGIRGRVHLGKRTLWGSLASGVAHALYRAADSVPGPILPTIDTVLGALGIDDLVDITTDPATGGLHIARRTCCLAFTLPEPKVCRGCCIR</sequence>
<proteinExistence type="predicted"/>